<dbReference type="GO" id="GO:0071949">
    <property type="term" value="F:FAD binding"/>
    <property type="evidence" value="ECO:0007669"/>
    <property type="project" value="TreeGrafter"/>
</dbReference>
<dbReference type="GO" id="GO:0010133">
    <property type="term" value="P:L-proline catabolic process to L-glutamate"/>
    <property type="evidence" value="ECO:0007669"/>
    <property type="project" value="TreeGrafter"/>
</dbReference>
<dbReference type="InterPro" id="IPR002872">
    <property type="entry name" value="Proline_DH_dom"/>
</dbReference>
<keyword evidence="1" id="KW-0560">Oxidoreductase</keyword>
<reference evidence="3 4" key="1">
    <citation type="submission" date="2020-04" db="EMBL/GenBank/DDBJ databases">
        <title>Flammeovirga sp. SR4, a novel species isolated from seawater.</title>
        <authorList>
            <person name="Wang X."/>
        </authorList>
    </citation>
    <scope>NUCLEOTIDE SEQUENCE [LARGE SCALE GENOMIC DNA]</scope>
    <source>
        <strain evidence="3 4">ATCC 23126</strain>
    </source>
</reference>
<keyword evidence="4" id="KW-1185">Reference proteome</keyword>
<feature type="domain" description="Proline dehydrogenase" evidence="2">
    <location>
        <begin position="80"/>
        <end position="375"/>
    </location>
</feature>
<proteinExistence type="predicted"/>
<evidence type="ECO:0000313" key="3">
    <source>
        <dbReference type="EMBL" id="NME71384.1"/>
    </source>
</evidence>
<evidence type="ECO:0000313" key="4">
    <source>
        <dbReference type="Proteomes" id="UP000576082"/>
    </source>
</evidence>
<evidence type="ECO:0000259" key="2">
    <source>
        <dbReference type="Pfam" id="PF01619"/>
    </source>
</evidence>
<dbReference type="RefSeq" id="WP_169659600.1">
    <property type="nucleotide sequence ID" value="NZ_JABANE010000096.1"/>
</dbReference>
<evidence type="ECO:0000256" key="1">
    <source>
        <dbReference type="ARBA" id="ARBA00023002"/>
    </source>
</evidence>
<dbReference type="EMBL" id="JABANE010000096">
    <property type="protein sequence ID" value="NME71384.1"/>
    <property type="molecule type" value="Genomic_DNA"/>
</dbReference>
<gene>
    <name evidence="3" type="ORF">HHU12_25690</name>
</gene>
<sequence length="392" mass="44393">MIDTSTVNFEDTKTAFEWRNDNELKQTYALFAMMHSPALVKVGTTTLNLAFKLNLPIKGIVKKTLFKQFCGGETIEDSNDTIATLGNYNIGSILDYSVEGAQNDKSFDTTEAEIIETIKKASKDKNVPFSVFKLTGIAAVSLLEKVHAGEILSGEEEAQWAKVVKRVENLCQTAYDHDVRIFIDAEETWMQGPVDQLAYDMMVKYNKEKAIVYNTYQMYLHSKLGQLKSDLAKAQMEGFILGVKLVRGAYMEKEGERAKKMNYPTPVQHTKEATDRDFDKALEFIMENHKHFALCSGSHNEKSNQLLVDLMNRYNVSDNNPNFFFAQLFGMSDHISFNLSKAGFNVAKYLPYGPVKEALPYLFRRAEENTSVAGQAGRELTLVSNEIKRRKK</sequence>
<protein>
    <submittedName>
        <fullName evidence="3">Proline dehydrogenase</fullName>
    </submittedName>
</protein>
<dbReference type="Gene3D" id="3.20.20.220">
    <property type="match status" value="1"/>
</dbReference>
<dbReference type="PANTHER" id="PTHR13914">
    <property type="entry name" value="PROLINE OXIDASE"/>
    <property type="match status" value="1"/>
</dbReference>
<accession>A0A7X9XC89</accession>
<dbReference type="GO" id="GO:0004657">
    <property type="term" value="F:proline dehydrogenase activity"/>
    <property type="evidence" value="ECO:0007669"/>
    <property type="project" value="InterPro"/>
</dbReference>
<dbReference type="Pfam" id="PF01619">
    <property type="entry name" value="Pro_dh"/>
    <property type="match status" value="1"/>
</dbReference>
<dbReference type="Proteomes" id="UP000576082">
    <property type="component" value="Unassembled WGS sequence"/>
</dbReference>
<organism evidence="3 4">
    <name type="scientific">Flammeovirga aprica JL-4</name>
    <dbReference type="NCBI Taxonomy" id="694437"/>
    <lineage>
        <taxon>Bacteria</taxon>
        <taxon>Pseudomonadati</taxon>
        <taxon>Bacteroidota</taxon>
        <taxon>Cytophagia</taxon>
        <taxon>Cytophagales</taxon>
        <taxon>Flammeovirgaceae</taxon>
        <taxon>Flammeovirga</taxon>
    </lineage>
</organism>
<dbReference type="InterPro" id="IPR029041">
    <property type="entry name" value="FAD-linked_oxidoreductase-like"/>
</dbReference>
<name>A0A7X9XC89_9BACT</name>
<dbReference type="SUPFAM" id="SSF51730">
    <property type="entry name" value="FAD-linked oxidoreductase"/>
    <property type="match status" value="1"/>
</dbReference>
<dbReference type="AlphaFoldDB" id="A0A7X9XC89"/>
<dbReference type="PANTHER" id="PTHR13914:SF0">
    <property type="entry name" value="PROLINE DEHYDROGENASE 1, MITOCHONDRIAL"/>
    <property type="match status" value="1"/>
</dbReference>
<dbReference type="InterPro" id="IPR015659">
    <property type="entry name" value="Proline_oxidase"/>
</dbReference>
<comment type="caution">
    <text evidence="3">The sequence shown here is derived from an EMBL/GenBank/DDBJ whole genome shotgun (WGS) entry which is preliminary data.</text>
</comment>